<name>A0AAD0YBD2_9FLAO</name>
<dbReference type="Proteomes" id="UP000281741">
    <property type="component" value="Chromosome"/>
</dbReference>
<evidence type="ECO:0000259" key="1">
    <source>
        <dbReference type="PROSITE" id="PS50927"/>
    </source>
</evidence>
<evidence type="ECO:0000313" key="5">
    <source>
        <dbReference type="Proteomes" id="UP000281741"/>
    </source>
</evidence>
<organism evidence="2 4">
    <name type="scientific">Chryseobacterium shandongense</name>
    <dbReference type="NCBI Taxonomy" id="1493872"/>
    <lineage>
        <taxon>Bacteria</taxon>
        <taxon>Pseudomonadati</taxon>
        <taxon>Bacteroidota</taxon>
        <taxon>Flavobacteriia</taxon>
        <taxon>Flavobacteriales</taxon>
        <taxon>Weeksellaceae</taxon>
        <taxon>Chryseobacterium group</taxon>
        <taxon>Chryseobacterium</taxon>
    </lineage>
</organism>
<dbReference type="PROSITE" id="PS50927">
    <property type="entry name" value="BULB_LECTIN"/>
    <property type="match status" value="1"/>
</dbReference>
<proteinExistence type="predicted"/>
<dbReference type="PROSITE" id="PS51257">
    <property type="entry name" value="PROKAR_LIPOPROTEIN"/>
    <property type="match status" value="1"/>
</dbReference>
<evidence type="ECO:0000313" key="2">
    <source>
        <dbReference type="EMBL" id="AZA85784.1"/>
    </source>
</evidence>
<sequence>MRYIINIYIFATSNNKNMKIKLLTGFAAAMLLTSCAPDETFENTNLKNGESKTSEIAARGISSTVTFITETTNHPQRLDPGQSISLSYNIYTYRLEMQGDSNLVLYQDRPGFTRAIWSTNTHRDSGTPWLIAQNDGNLVIYNDGNPLWHTNSSVSGNVSNPHIKMQLYTRSGGSIPAGIRIKLVLGGNNVERKTFAEVDLSDFY</sequence>
<dbReference type="EMBL" id="CP033915">
    <property type="protein sequence ID" value="AZA85784.1"/>
    <property type="molecule type" value="Genomic_DNA"/>
</dbReference>
<reference evidence="4 5" key="1">
    <citation type="submission" date="2018-11" db="EMBL/GenBank/DDBJ databases">
        <title>Proposal to divide the Flavobacteriaceae and reorganize its genera based on Amino Acid Identity values calculated from whole genome sequences.</title>
        <authorList>
            <person name="Nicholson A.C."/>
            <person name="Gulvik C.A."/>
            <person name="Whitney A.M."/>
            <person name="Humrighouse B.W."/>
            <person name="Bell M."/>
            <person name="Holmes B."/>
            <person name="Steigerwalt A.G."/>
            <person name="Villarma A."/>
            <person name="Sheth M."/>
            <person name="Batra D."/>
            <person name="Pryor J."/>
            <person name="Bernardet J.-F."/>
            <person name="Hugo C."/>
            <person name="Kampfer P."/>
            <person name="Newman J."/>
            <person name="McQuiston J.R."/>
        </authorList>
    </citation>
    <scope>NUCLEOTIDE SEQUENCE [LARGE SCALE GENOMIC DNA]</scope>
    <source>
        <strain evidence="2 4">G0207</strain>
        <strain evidence="3 5">H5143</strain>
    </source>
</reference>
<dbReference type="SUPFAM" id="SSF51110">
    <property type="entry name" value="alpha-D-mannose-specific plant lectins"/>
    <property type="match status" value="1"/>
</dbReference>
<evidence type="ECO:0000313" key="3">
    <source>
        <dbReference type="EMBL" id="AZA94192.1"/>
    </source>
</evidence>
<dbReference type="SMART" id="SM00108">
    <property type="entry name" value="B_lectin"/>
    <property type="match status" value="1"/>
</dbReference>
<dbReference type="InterPro" id="IPR036426">
    <property type="entry name" value="Bulb-type_lectin_dom_sf"/>
</dbReference>
<gene>
    <name evidence="2" type="ORF">EG349_02760</name>
    <name evidence="3" type="ORF">EG353_00795</name>
</gene>
<accession>A0AAD0YBD2</accession>
<dbReference type="AlphaFoldDB" id="A0AAD0YBD2"/>
<keyword evidence="5" id="KW-1185">Reference proteome</keyword>
<feature type="domain" description="Bulb-type lectin" evidence="1">
    <location>
        <begin position="69"/>
        <end position="189"/>
    </location>
</feature>
<protein>
    <recommendedName>
        <fullName evidence="1">Bulb-type lectin domain-containing protein</fullName>
    </recommendedName>
</protein>
<dbReference type="Proteomes" id="UP000274073">
    <property type="component" value="Chromosome"/>
</dbReference>
<evidence type="ECO:0000313" key="4">
    <source>
        <dbReference type="Proteomes" id="UP000274073"/>
    </source>
</evidence>
<dbReference type="Gene3D" id="2.90.10.10">
    <property type="entry name" value="Bulb-type lectin domain"/>
    <property type="match status" value="2"/>
</dbReference>
<dbReference type="EMBL" id="CP033912">
    <property type="protein sequence ID" value="AZA94192.1"/>
    <property type="molecule type" value="Genomic_DNA"/>
</dbReference>
<dbReference type="InterPro" id="IPR001480">
    <property type="entry name" value="Bulb-type_lectin_dom"/>
</dbReference>